<protein>
    <submittedName>
        <fullName evidence="1">Uncharacterized protein</fullName>
    </submittedName>
</protein>
<accession>A0A382S3W7</accession>
<evidence type="ECO:0000313" key="1">
    <source>
        <dbReference type="EMBL" id="SVD03601.1"/>
    </source>
</evidence>
<sequence>MSIISEQLKDTLDKYENNNINGDFYNGK</sequence>
<organism evidence="1">
    <name type="scientific">marine metagenome</name>
    <dbReference type="NCBI Taxonomy" id="408172"/>
    <lineage>
        <taxon>unclassified sequences</taxon>
        <taxon>metagenomes</taxon>
        <taxon>ecological metagenomes</taxon>
    </lineage>
</organism>
<name>A0A382S3W7_9ZZZZ</name>
<proteinExistence type="predicted"/>
<gene>
    <name evidence="1" type="ORF">METZ01_LOCUS356455</name>
</gene>
<reference evidence="1" key="1">
    <citation type="submission" date="2018-05" db="EMBL/GenBank/DDBJ databases">
        <authorList>
            <person name="Lanie J.A."/>
            <person name="Ng W.-L."/>
            <person name="Kazmierczak K.M."/>
            <person name="Andrzejewski T.M."/>
            <person name="Davidsen T.M."/>
            <person name="Wayne K.J."/>
            <person name="Tettelin H."/>
            <person name="Glass J.I."/>
            <person name="Rusch D."/>
            <person name="Podicherti R."/>
            <person name="Tsui H.-C.T."/>
            <person name="Winkler M.E."/>
        </authorList>
    </citation>
    <scope>NUCLEOTIDE SEQUENCE</scope>
</reference>
<dbReference type="EMBL" id="UINC01125638">
    <property type="protein sequence ID" value="SVD03601.1"/>
    <property type="molecule type" value="Genomic_DNA"/>
</dbReference>
<dbReference type="AlphaFoldDB" id="A0A382S3W7"/>
<feature type="non-terminal residue" evidence="1">
    <location>
        <position position="28"/>
    </location>
</feature>